<sequence length="68" mass="7839">VSPYLYGQLDTEILEISNQSKLVLLYSLAIQVVTGSLDLHKNHESKLSELRCSNRNKGYHDCERFEEL</sequence>
<organism evidence="1 2">
    <name type="scientific">Racocetra persica</name>
    <dbReference type="NCBI Taxonomy" id="160502"/>
    <lineage>
        <taxon>Eukaryota</taxon>
        <taxon>Fungi</taxon>
        <taxon>Fungi incertae sedis</taxon>
        <taxon>Mucoromycota</taxon>
        <taxon>Glomeromycotina</taxon>
        <taxon>Glomeromycetes</taxon>
        <taxon>Diversisporales</taxon>
        <taxon>Gigasporaceae</taxon>
        <taxon>Racocetra</taxon>
    </lineage>
</organism>
<dbReference type="Proteomes" id="UP000789920">
    <property type="component" value="Unassembled WGS sequence"/>
</dbReference>
<dbReference type="EMBL" id="CAJVQC010044469">
    <property type="protein sequence ID" value="CAG8779599.1"/>
    <property type="molecule type" value="Genomic_DNA"/>
</dbReference>
<reference evidence="1" key="1">
    <citation type="submission" date="2021-06" db="EMBL/GenBank/DDBJ databases">
        <authorList>
            <person name="Kallberg Y."/>
            <person name="Tangrot J."/>
            <person name="Rosling A."/>
        </authorList>
    </citation>
    <scope>NUCLEOTIDE SEQUENCE</scope>
    <source>
        <strain evidence="1">MA461A</strain>
    </source>
</reference>
<keyword evidence="2" id="KW-1185">Reference proteome</keyword>
<protein>
    <submittedName>
        <fullName evidence="1">33984_t:CDS:1</fullName>
    </submittedName>
</protein>
<evidence type="ECO:0000313" key="1">
    <source>
        <dbReference type="EMBL" id="CAG8779599.1"/>
    </source>
</evidence>
<accession>A0ACA9R772</accession>
<gene>
    <name evidence="1" type="ORF">RPERSI_LOCUS17378</name>
</gene>
<name>A0ACA9R772_9GLOM</name>
<comment type="caution">
    <text evidence="1">The sequence shown here is derived from an EMBL/GenBank/DDBJ whole genome shotgun (WGS) entry which is preliminary data.</text>
</comment>
<feature type="non-terminal residue" evidence="1">
    <location>
        <position position="1"/>
    </location>
</feature>
<evidence type="ECO:0000313" key="2">
    <source>
        <dbReference type="Proteomes" id="UP000789920"/>
    </source>
</evidence>
<proteinExistence type="predicted"/>